<dbReference type="SUPFAM" id="SSF52833">
    <property type="entry name" value="Thioredoxin-like"/>
    <property type="match status" value="1"/>
</dbReference>
<keyword evidence="2" id="KW-1185">Reference proteome</keyword>
<dbReference type="InterPro" id="IPR036249">
    <property type="entry name" value="Thioredoxin-like_sf"/>
</dbReference>
<dbReference type="PANTHER" id="PTHR33558">
    <property type="entry name" value="GLUTAREDOXIN-LIKE PROTEIN C5ORF63 HOMOLOG"/>
    <property type="match status" value="1"/>
</dbReference>
<dbReference type="Proteomes" id="UP001171945">
    <property type="component" value="Unassembled WGS sequence"/>
</dbReference>
<dbReference type="Pfam" id="PF05768">
    <property type="entry name" value="Glrx-like"/>
    <property type="match status" value="1"/>
</dbReference>
<dbReference type="InterPro" id="IPR052565">
    <property type="entry name" value="Glutaredoxin-like_YDR286C"/>
</dbReference>
<accession>A0ABT7VQA1</accession>
<dbReference type="PANTHER" id="PTHR33558:SF1">
    <property type="entry name" value="GLUTAREDOXIN-LIKE PROTEIN C5ORF63 HOMOLOG"/>
    <property type="match status" value="1"/>
</dbReference>
<sequence>MTEKSTLTLYTRVGCPLCNEMKQQLVLFQQQYGFSLNVVDIDADSYLKLRYGERIPVLAAGDREICHYQLNEDLVLEYFKTC</sequence>
<comment type="caution">
    <text evidence="1">The sequence shown here is derived from an EMBL/GenBank/DDBJ whole genome shotgun (WGS) entry which is preliminary data.</text>
</comment>
<dbReference type="EMBL" id="JAUCGM010000007">
    <property type="protein sequence ID" value="MDM8561822.1"/>
    <property type="molecule type" value="Genomic_DNA"/>
</dbReference>
<evidence type="ECO:0000313" key="1">
    <source>
        <dbReference type="EMBL" id="MDM8561822.1"/>
    </source>
</evidence>
<proteinExistence type="predicted"/>
<evidence type="ECO:0000313" key="2">
    <source>
        <dbReference type="Proteomes" id="UP001171945"/>
    </source>
</evidence>
<reference evidence="1" key="1">
    <citation type="submission" date="2023-06" db="EMBL/GenBank/DDBJ databases">
        <title>Uncultivated large filamentous bacteria from sulfidic sediments reveal new species and different genomic features in energy metabolism and defense.</title>
        <authorList>
            <person name="Fonseca A."/>
        </authorList>
    </citation>
    <scope>NUCLEOTIDE SEQUENCE</scope>
    <source>
        <strain evidence="1">HSG4</strain>
    </source>
</reference>
<organism evidence="1 2">
    <name type="scientific">Candidatus Marithioploca araucensis</name>
    <dbReference type="NCBI Taxonomy" id="70273"/>
    <lineage>
        <taxon>Bacteria</taxon>
        <taxon>Pseudomonadati</taxon>
        <taxon>Pseudomonadota</taxon>
        <taxon>Gammaproteobacteria</taxon>
        <taxon>Thiotrichales</taxon>
        <taxon>Thiotrichaceae</taxon>
        <taxon>Candidatus Marithioploca</taxon>
    </lineage>
</organism>
<dbReference type="Gene3D" id="3.40.30.10">
    <property type="entry name" value="Glutaredoxin"/>
    <property type="match status" value="1"/>
</dbReference>
<protein>
    <submittedName>
        <fullName evidence="1">Glutaredoxin family protein</fullName>
    </submittedName>
</protein>
<dbReference type="InterPro" id="IPR008554">
    <property type="entry name" value="Glutaredoxin-like"/>
</dbReference>
<gene>
    <name evidence="1" type="ORF">QUF54_00530</name>
</gene>
<name>A0ABT7VQA1_9GAMM</name>